<dbReference type="EMBL" id="JAZAVJ010000039">
    <property type="protein sequence ID" value="KAK7419272.1"/>
    <property type="molecule type" value="Genomic_DNA"/>
</dbReference>
<organism evidence="1 2">
    <name type="scientific">Neonectria punicea</name>
    <dbReference type="NCBI Taxonomy" id="979145"/>
    <lineage>
        <taxon>Eukaryota</taxon>
        <taxon>Fungi</taxon>
        <taxon>Dikarya</taxon>
        <taxon>Ascomycota</taxon>
        <taxon>Pezizomycotina</taxon>
        <taxon>Sordariomycetes</taxon>
        <taxon>Hypocreomycetidae</taxon>
        <taxon>Hypocreales</taxon>
        <taxon>Nectriaceae</taxon>
        <taxon>Neonectria</taxon>
    </lineage>
</organism>
<sequence length="100" mass="11074">MILAASRYIDDDDTAISLVGTTEQSDDFRDWVVSKATKHLSVENVQALIIIAFDDSSMTKLSDLLSHNPTNLYLGRMTGQKQKSAEESSGTSFLWTVFAQ</sequence>
<protein>
    <submittedName>
        <fullName evidence="1">Uncharacterized protein</fullName>
    </submittedName>
</protein>
<comment type="caution">
    <text evidence="1">The sequence shown here is derived from an EMBL/GenBank/DDBJ whole genome shotgun (WGS) entry which is preliminary data.</text>
</comment>
<dbReference type="Proteomes" id="UP001498476">
    <property type="component" value="Unassembled WGS sequence"/>
</dbReference>
<evidence type="ECO:0000313" key="2">
    <source>
        <dbReference type="Proteomes" id="UP001498476"/>
    </source>
</evidence>
<name>A0ABR1HE94_9HYPO</name>
<evidence type="ECO:0000313" key="1">
    <source>
        <dbReference type="EMBL" id="KAK7419272.1"/>
    </source>
</evidence>
<proteinExistence type="predicted"/>
<keyword evidence="2" id="KW-1185">Reference proteome</keyword>
<accession>A0ABR1HE94</accession>
<reference evidence="1 2" key="1">
    <citation type="journal article" date="2025" name="Microbiol. Resour. Announc.">
        <title>Draft genome sequences for Neonectria magnoliae and Neonectria punicea, canker pathogens of Liriodendron tulipifera and Acer saccharum in West Virginia.</title>
        <authorList>
            <person name="Petronek H.M."/>
            <person name="Kasson M.T."/>
            <person name="Metheny A.M."/>
            <person name="Stauder C.M."/>
            <person name="Lovett B."/>
            <person name="Lynch S.C."/>
            <person name="Garnas J.R."/>
            <person name="Kasson L.R."/>
            <person name="Stajich J.E."/>
        </authorList>
    </citation>
    <scope>NUCLEOTIDE SEQUENCE [LARGE SCALE GENOMIC DNA]</scope>
    <source>
        <strain evidence="1 2">NRRL 64653</strain>
    </source>
</reference>
<gene>
    <name evidence="1" type="ORF">QQX98_003424</name>
</gene>